<evidence type="ECO:0000256" key="1">
    <source>
        <dbReference type="SAM" id="MobiDB-lite"/>
    </source>
</evidence>
<gene>
    <name evidence="2" type="ORF">D9611_009661</name>
</gene>
<feature type="region of interest" description="Disordered" evidence="1">
    <location>
        <begin position="70"/>
        <end position="102"/>
    </location>
</feature>
<protein>
    <submittedName>
        <fullName evidence="2">Uncharacterized protein</fullName>
    </submittedName>
</protein>
<feature type="compositionally biased region" description="Low complexity" evidence="1">
    <location>
        <begin position="83"/>
        <end position="98"/>
    </location>
</feature>
<comment type="caution">
    <text evidence="2">The sequence shown here is derived from an EMBL/GenBank/DDBJ whole genome shotgun (WGS) entry which is preliminary data.</text>
</comment>
<proteinExistence type="predicted"/>
<evidence type="ECO:0000313" key="2">
    <source>
        <dbReference type="EMBL" id="KAF5335760.1"/>
    </source>
</evidence>
<dbReference type="EMBL" id="JAACJK010000060">
    <property type="protein sequence ID" value="KAF5335760.1"/>
    <property type="molecule type" value="Genomic_DNA"/>
</dbReference>
<dbReference type="Proteomes" id="UP000541558">
    <property type="component" value="Unassembled WGS sequence"/>
</dbReference>
<name>A0A8H5C5R1_9AGAR</name>
<evidence type="ECO:0000313" key="3">
    <source>
        <dbReference type="Proteomes" id="UP000541558"/>
    </source>
</evidence>
<dbReference type="OrthoDB" id="3025610at2759"/>
<dbReference type="AlphaFoldDB" id="A0A8H5C5R1"/>
<reference evidence="2 3" key="1">
    <citation type="journal article" date="2020" name="ISME J.">
        <title>Uncovering the hidden diversity of litter-decomposition mechanisms in mushroom-forming fungi.</title>
        <authorList>
            <person name="Floudas D."/>
            <person name="Bentzer J."/>
            <person name="Ahren D."/>
            <person name="Johansson T."/>
            <person name="Persson P."/>
            <person name="Tunlid A."/>
        </authorList>
    </citation>
    <scope>NUCLEOTIDE SEQUENCE [LARGE SCALE GENOMIC DNA]</scope>
    <source>
        <strain evidence="2 3">CBS 175.51</strain>
    </source>
</reference>
<organism evidence="2 3">
    <name type="scientific">Ephemerocybe angulata</name>
    <dbReference type="NCBI Taxonomy" id="980116"/>
    <lineage>
        <taxon>Eukaryota</taxon>
        <taxon>Fungi</taxon>
        <taxon>Dikarya</taxon>
        <taxon>Basidiomycota</taxon>
        <taxon>Agaricomycotina</taxon>
        <taxon>Agaricomycetes</taxon>
        <taxon>Agaricomycetidae</taxon>
        <taxon>Agaricales</taxon>
        <taxon>Agaricineae</taxon>
        <taxon>Psathyrellaceae</taxon>
        <taxon>Ephemerocybe</taxon>
    </lineage>
</organism>
<keyword evidence="3" id="KW-1185">Reference proteome</keyword>
<accession>A0A8H5C5R1</accession>
<sequence>MSSDIPEFGLPGYSSDDGLGDIYSSLALYAKTCRTCRTEKVWGHYVNCRGCRDKAKEKKDLAKIRKAMRQQQLEQPIPSIANAPMASSSATGSSPVSVKVEKREPVPLKDLTGEEKEVAVRMMKAYVGKLMRKQAREPYPQAAPDPKDGTEYQTAGELYSALRAQVLSGKKGFDWKGFHIIVASDDVDHKQRLEVVARDLRKTAKLQFEYVVHNFSRCGQSAVPAIVCDISMDLICPVYEQRPIRFKLLPFWHRHEAGRKLDICVFVGVSLATAHPNPVKKQRNREETMRNGLYLCTCKGYSKPAPKKPKQVAVPPPSLKKTGSLMNWARAVRKVKEEADMVVQDSEDEEVAEQVRVECGGRVRIVVRGEADSHPSGIVGQRITVGIEH</sequence>